<keyword evidence="5 7" id="KW-1133">Transmembrane helix</keyword>
<keyword evidence="10" id="KW-1185">Reference proteome</keyword>
<feature type="transmembrane region" description="Helical" evidence="7">
    <location>
        <begin position="222"/>
        <end position="243"/>
    </location>
</feature>
<dbReference type="HOGENOM" id="CLU_043790_0_0_9"/>
<dbReference type="InterPro" id="IPR020846">
    <property type="entry name" value="MFS_dom"/>
</dbReference>
<dbReference type="EMBL" id="AJAQ01000018">
    <property type="protein sequence ID" value="EOH93028.1"/>
    <property type="molecule type" value="Genomic_DNA"/>
</dbReference>
<proteinExistence type="predicted"/>
<evidence type="ECO:0000313" key="9">
    <source>
        <dbReference type="EMBL" id="EOH93028.1"/>
    </source>
</evidence>
<dbReference type="PANTHER" id="PTHR43124">
    <property type="entry name" value="PURINE EFFLUX PUMP PBUE"/>
    <property type="match status" value="1"/>
</dbReference>
<feature type="transmembrane region" description="Helical" evidence="7">
    <location>
        <begin position="315"/>
        <end position="336"/>
    </location>
</feature>
<accession>R2QCR7</accession>
<evidence type="ECO:0000256" key="5">
    <source>
        <dbReference type="ARBA" id="ARBA00022989"/>
    </source>
</evidence>
<feature type="transmembrane region" description="Helical" evidence="7">
    <location>
        <begin position="388"/>
        <end position="409"/>
    </location>
</feature>
<dbReference type="AlphaFoldDB" id="R2QCR7"/>
<dbReference type="GO" id="GO:0022857">
    <property type="term" value="F:transmembrane transporter activity"/>
    <property type="evidence" value="ECO:0007669"/>
    <property type="project" value="InterPro"/>
</dbReference>
<evidence type="ECO:0000256" key="3">
    <source>
        <dbReference type="ARBA" id="ARBA00022475"/>
    </source>
</evidence>
<feature type="transmembrane region" description="Helical" evidence="7">
    <location>
        <begin position="348"/>
        <end position="368"/>
    </location>
</feature>
<keyword evidence="4 7" id="KW-0812">Transmembrane</keyword>
<feature type="domain" description="Major facilitator superfamily (MFS) profile" evidence="8">
    <location>
        <begin position="14"/>
        <end position="414"/>
    </location>
</feature>
<feature type="transmembrane region" description="Helical" evidence="7">
    <location>
        <begin position="105"/>
        <end position="130"/>
    </location>
</feature>
<dbReference type="InterPro" id="IPR011701">
    <property type="entry name" value="MFS"/>
</dbReference>
<organism evidence="9 10">
    <name type="scientific">Enterococcus pallens ATCC BAA-351</name>
    <dbReference type="NCBI Taxonomy" id="1158607"/>
    <lineage>
        <taxon>Bacteria</taxon>
        <taxon>Bacillati</taxon>
        <taxon>Bacillota</taxon>
        <taxon>Bacilli</taxon>
        <taxon>Lactobacillales</taxon>
        <taxon>Enterococcaceae</taxon>
        <taxon>Enterococcus</taxon>
    </lineage>
</organism>
<comment type="subcellular location">
    <subcellularLocation>
        <location evidence="1">Cell membrane</location>
        <topology evidence="1">Multi-pass membrane protein</topology>
    </subcellularLocation>
</comment>
<feature type="transmembrane region" description="Helical" evidence="7">
    <location>
        <begin position="15"/>
        <end position="33"/>
    </location>
</feature>
<evidence type="ECO:0000256" key="6">
    <source>
        <dbReference type="ARBA" id="ARBA00023136"/>
    </source>
</evidence>
<dbReference type="STRING" id="160454.RV10_GL003892"/>
<sequence length="420" mass="45893">MYILRYTDLSNSRKYAMIALLAFFGGCIYKVTYLREVFYDQVISVLNLSNAQLGLLSSAVGFTSMIGYFFGGFLADRLSSRKLVTTSCMISGLLTLWYMTYPSFIFLMIIHIAIALAGTLIFWAAYIRIIRILGGEDGQGKYFGFSEGMRSLFGVILPFGALAIMENIAQNVIGYRSVLLYYAICYFVSGILAFFVIVDVHDESEERVTLNKEEYVKLFKTPGLWLVAILIFGTYAVFALQSYTTPYMSGVVGISSSTVGSVAIFRQYGLGLLAMPVCGVIADKMHSSARTCIIGLVLLLISSVMLMVYPATSSPIVIIMLVMAIGFFVSGVRGVYYATMDEAKISKALSGTAIGIVSAIGFSPDAFMFSQVGGWLDKYPPEQAYKMIFTYMAAMSGIAICAGIGILVLSRKKSVATEGL</sequence>
<dbReference type="OrthoDB" id="9783227at2"/>
<evidence type="ECO:0000313" key="10">
    <source>
        <dbReference type="Proteomes" id="UP000013782"/>
    </source>
</evidence>
<dbReference type="Gene3D" id="1.20.1250.20">
    <property type="entry name" value="MFS general substrate transporter like domains"/>
    <property type="match status" value="2"/>
</dbReference>
<reference evidence="9 10" key="1">
    <citation type="submission" date="2013-02" db="EMBL/GenBank/DDBJ databases">
        <title>The Genome Sequence of Enterococcus pallens BAA-351.</title>
        <authorList>
            <consortium name="The Broad Institute Genome Sequencing Platform"/>
            <consortium name="The Broad Institute Genome Sequencing Center for Infectious Disease"/>
            <person name="Earl A.M."/>
            <person name="Gilmore M.S."/>
            <person name="Lebreton F."/>
            <person name="Walker B."/>
            <person name="Young S.K."/>
            <person name="Zeng Q."/>
            <person name="Gargeya S."/>
            <person name="Fitzgerald M."/>
            <person name="Haas B."/>
            <person name="Abouelleil A."/>
            <person name="Alvarado L."/>
            <person name="Arachchi H.M."/>
            <person name="Berlin A.M."/>
            <person name="Chapman S.B."/>
            <person name="Dewar J."/>
            <person name="Goldberg J."/>
            <person name="Griggs A."/>
            <person name="Gujja S."/>
            <person name="Hansen M."/>
            <person name="Howarth C."/>
            <person name="Imamovic A."/>
            <person name="Larimer J."/>
            <person name="McCowan C."/>
            <person name="Murphy C."/>
            <person name="Neiman D."/>
            <person name="Pearson M."/>
            <person name="Priest M."/>
            <person name="Roberts A."/>
            <person name="Saif S."/>
            <person name="Shea T."/>
            <person name="Sisk P."/>
            <person name="Sykes S."/>
            <person name="Wortman J."/>
            <person name="Nusbaum C."/>
            <person name="Birren B."/>
        </authorList>
    </citation>
    <scope>NUCLEOTIDE SEQUENCE [LARGE SCALE GENOMIC DNA]</scope>
    <source>
        <strain evidence="9 10">ATCC BAA-351</strain>
    </source>
</reference>
<dbReference type="PROSITE" id="PS50850">
    <property type="entry name" value="MFS"/>
    <property type="match status" value="1"/>
</dbReference>
<feature type="transmembrane region" description="Helical" evidence="7">
    <location>
        <begin position="53"/>
        <end position="71"/>
    </location>
</feature>
<dbReference type="PANTHER" id="PTHR43124:SF3">
    <property type="entry name" value="CHLORAMPHENICOL EFFLUX PUMP RV0191"/>
    <property type="match status" value="1"/>
</dbReference>
<evidence type="ECO:0000259" key="8">
    <source>
        <dbReference type="PROSITE" id="PS50850"/>
    </source>
</evidence>
<protein>
    <recommendedName>
        <fullName evidence="8">Major facilitator superfamily (MFS) profile domain-containing protein</fullName>
    </recommendedName>
</protein>
<evidence type="ECO:0000256" key="4">
    <source>
        <dbReference type="ARBA" id="ARBA00022692"/>
    </source>
</evidence>
<dbReference type="eggNOG" id="COG2271">
    <property type="taxonomic scope" value="Bacteria"/>
</dbReference>
<dbReference type="PROSITE" id="PS51257">
    <property type="entry name" value="PROKAR_LIPOPROTEIN"/>
    <property type="match status" value="1"/>
</dbReference>
<feature type="transmembrane region" description="Helical" evidence="7">
    <location>
        <begin position="289"/>
        <end position="309"/>
    </location>
</feature>
<dbReference type="SUPFAM" id="SSF103473">
    <property type="entry name" value="MFS general substrate transporter"/>
    <property type="match status" value="1"/>
</dbReference>
<dbReference type="RefSeq" id="WP_010757657.1">
    <property type="nucleotide sequence ID" value="NZ_ASWD01000001.1"/>
</dbReference>
<keyword evidence="3" id="KW-1003">Cell membrane</keyword>
<evidence type="ECO:0000256" key="2">
    <source>
        <dbReference type="ARBA" id="ARBA00022448"/>
    </source>
</evidence>
<dbReference type="InterPro" id="IPR036259">
    <property type="entry name" value="MFS_trans_sf"/>
</dbReference>
<evidence type="ECO:0000256" key="7">
    <source>
        <dbReference type="SAM" id="Phobius"/>
    </source>
</evidence>
<comment type="caution">
    <text evidence="9">The sequence shown here is derived from an EMBL/GenBank/DDBJ whole genome shotgun (WGS) entry which is preliminary data.</text>
</comment>
<dbReference type="GO" id="GO:0005886">
    <property type="term" value="C:plasma membrane"/>
    <property type="evidence" value="ECO:0007669"/>
    <property type="project" value="UniProtKB-SubCell"/>
</dbReference>
<dbReference type="CDD" id="cd06174">
    <property type="entry name" value="MFS"/>
    <property type="match status" value="1"/>
</dbReference>
<name>R2QCR7_9ENTE</name>
<dbReference type="PATRIC" id="fig|1158607.3.peg.2657"/>
<feature type="transmembrane region" description="Helical" evidence="7">
    <location>
        <begin position="179"/>
        <end position="201"/>
    </location>
</feature>
<dbReference type="InterPro" id="IPR050189">
    <property type="entry name" value="MFS_Efflux_Transporters"/>
</dbReference>
<dbReference type="Proteomes" id="UP000013782">
    <property type="component" value="Unassembled WGS sequence"/>
</dbReference>
<evidence type="ECO:0000256" key="1">
    <source>
        <dbReference type="ARBA" id="ARBA00004651"/>
    </source>
</evidence>
<keyword evidence="6 7" id="KW-0472">Membrane</keyword>
<keyword evidence="2" id="KW-0813">Transport</keyword>
<feature type="transmembrane region" description="Helical" evidence="7">
    <location>
        <begin position="151"/>
        <end position="173"/>
    </location>
</feature>
<feature type="transmembrane region" description="Helical" evidence="7">
    <location>
        <begin position="263"/>
        <end position="282"/>
    </location>
</feature>
<dbReference type="Pfam" id="PF07690">
    <property type="entry name" value="MFS_1"/>
    <property type="match status" value="1"/>
</dbReference>
<gene>
    <name evidence="9" type="ORF">UAU_02670</name>
</gene>